<accession>A0ABT9TVM6</accession>
<gene>
    <name evidence="1" type="ORF">J2T15_000844</name>
</gene>
<dbReference type="RefSeq" id="WP_307201373.1">
    <property type="nucleotide sequence ID" value="NZ_JAUSSU010000002.1"/>
</dbReference>
<dbReference type="InterPro" id="IPR023203">
    <property type="entry name" value="TTHA0068_sf"/>
</dbReference>
<keyword evidence="1" id="KW-0378">Hydrolase</keyword>
<dbReference type="PANTHER" id="PTHR34796:SF1">
    <property type="entry name" value="EXPRESSED PROTEIN"/>
    <property type="match status" value="1"/>
</dbReference>
<sequence length="178" mass="20640">MNNIPDSYVSFLVEFHATRDLFECHELLEEYWKEHPNDGMSDIWVGLIQLAVSLYHERRGNRKGAAMMLEQSRKRLSVSRLLPLGLDRERLIGLIDKRLVALAERENAHPYEDMNLPIVSEEIARRCEEQCAKRGLAWGELSPLTNDALIHRHKLRDRSEVIQARQASLQAKQKERSG</sequence>
<dbReference type="GO" id="GO:0016787">
    <property type="term" value="F:hydrolase activity"/>
    <property type="evidence" value="ECO:0007669"/>
    <property type="project" value="UniProtKB-KW"/>
</dbReference>
<dbReference type="InterPro" id="IPR005500">
    <property type="entry name" value="DUF309"/>
</dbReference>
<protein>
    <submittedName>
        <fullName evidence="1">Metal-dependent hydrolase</fullName>
    </submittedName>
</protein>
<proteinExistence type="predicted"/>
<comment type="caution">
    <text evidence="1">The sequence shown here is derived from an EMBL/GenBank/DDBJ whole genome shotgun (WGS) entry which is preliminary data.</text>
</comment>
<dbReference type="Proteomes" id="UP001229346">
    <property type="component" value="Unassembled WGS sequence"/>
</dbReference>
<dbReference type="EMBL" id="JAUSSU010000002">
    <property type="protein sequence ID" value="MDQ0111411.1"/>
    <property type="molecule type" value="Genomic_DNA"/>
</dbReference>
<dbReference type="SUPFAM" id="SSF140663">
    <property type="entry name" value="TTHA0068-like"/>
    <property type="match status" value="1"/>
</dbReference>
<dbReference type="Pfam" id="PF03745">
    <property type="entry name" value="DUF309"/>
    <property type="match status" value="1"/>
</dbReference>
<evidence type="ECO:0000313" key="1">
    <source>
        <dbReference type="EMBL" id="MDQ0111411.1"/>
    </source>
</evidence>
<organism evidence="1 2">
    <name type="scientific">Paenibacillus harenae</name>
    <dbReference type="NCBI Taxonomy" id="306543"/>
    <lineage>
        <taxon>Bacteria</taxon>
        <taxon>Bacillati</taxon>
        <taxon>Bacillota</taxon>
        <taxon>Bacilli</taxon>
        <taxon>Bacillales</taxon>
        <taxon>Paenibacillaceae</taxon>
        <taxon>Paenibacillus</taxon>
    </lineage>
</organism>
<dbReference type="PANTHER" id="PTHR34796">
    <property type="entry name" value="EXPRESSED PROTEIN"/>
    <property type="match status" value="1"/>
</dbReference>
<reference evidence="1 2" key="1">
    <citation type="submission" date="2023-07" db="EMBL/GenBank/DDBJ databases">
        <title>Sorghum-associated microbial communities from plants grown in Nebraska, USA.</title>
        <authorList>
            <person name="Schachtman D."/>
        </authorList>
    </citation>
    <scope>NUCLEOTIDE SEQUENCE [LARGE SCALE GENOMIC DNA]</scope>
    <source>
        <strain evidence="1 2">CC482</strain>
    </source>
</reference>
<evidence type="ECO:0000313" key="2">
    <source>
        <dbReference type="Proteomes" id="UP001229346"/>
    </source>
</evidence>
<keyword evidence="2" id="KW-1185">Reference proteome</keyword>
<name>A0ABT9TVM6_PAEHA</name>
<dbReference type="Gene3D" id="1.10.3450.10">
    <property type="entry name" value="TTHA0068-like"/>
    <property type="match status" value="1"/>
</dbReference>